<proteinExistence type="predicted"/>
<keyword evidence="2" id="KW-1185">Reference proteome</keyword>
<protein>
    <submittedName>
        <fullName evidence="1">Uncharacterized protein</fullName>
    </submittedName>
</protein>
<reference evidence="2" key="1">
    <citation type="journal article" date="2019" name="Int. J. Syst. Evol. Microbiol.">
        <title>The Global Catalogue of Microorganisms (GCM) 10K type strain sequencing project: providing services to taxonomists for standard genome sequencing and annotation.</title>
        <authorList>
            <consortium name="The Broad Institute Genomics Platform"/>
            <consortium name="The Broad Institute Genome Sequencing Center for Infectious Disease"/>
            <person name="Wu L."/>
            <person name="Ma J."/>
        </authorList>
    </citation>
    <scope>NUCLEOTIDE SEQUENCE [LARGE SCALE GENOMIC DNA]</scope>
    <source>
        <strain evidence="2">CGMCC 4.7382</strain>
    </source>
</reference>
<dbReference type="RefSeq" id="WP_379874355.1">
    <property type="nucleotide sequence ID" value="NZ_JBHTBH010000023.1"/>
</dbReference>
<evidence type="ECO:0000313" key="1">
    <source>
        <dbReference type="EMBL" id="MFC7331485.1"/>
    </source>
</evidence>
<accession>A0ABW2KR51</accession>
<name>A0ABW2KR51_9ACTN</name>
<sequence length="84" mass="9208">MRPITLEPLAQRQIRGLGETDREEFGEALLRLAAAADPAAEVDPYLPGGIGPIPYHGVLLTTRIEAVVTLYHDHVRVVAVRPRT</sequence>
<comment type="caution">
    <text evidence="1">The sequence shown here is derived from an EMBL/GenBank/DDBJ whole genome shotgun (WGS) entry which is preliminary data.</text>
</comment>
<organism evidence="1 2">
    <name type="scientific">Marinactinospora rubrisoli</name>
    <dbReference type="NCBI Taxonomy" id="2715399"/>
    <lineage>
        <taxon>Bacteria</taxon>
        <taxon>Bacillati</taxon>
        <taxon>Actinomycetota</taxon>
        <taxon>Actinomycetes</taxon>
        <taxon>Streptosporangiales</taxon>
        <taxon>Nocardiopsidaceae</taxon>
        <taxon>Marinactinospora</taxon>
    </lineage>
</organism>
<dbReference type="EMBL" id="JBHTBH010000023">
    <property type="protein sequence ID" value="MFC7331485.1"/>
    <property type="molecule type" value="Genomic_DNA"/>
</dbReference>
<dbReference type="Proteomes" id="UP001596540">
    <property type="component" value="Unassembled WGS sequence"/>
</dbReference>
<evidence type="ECO:0000313" key="2">
    <source>
        <dbReference type="Proteomes" id="UP001596540"/>
    </source>
</evidence>
<gene>
    <name evidence="1" type="ORF">ACFQRF_27445</name>
</gene>